<dbReference type="CDD" id="cd00761">
    <property type="entry name" value="Glyco_tranf_GTA_type"/>
    <property type="match status" value="1"/>
</dbReference>
<dbReference type="Proteomes" id="UP000290567">
    <property type="component" value="Unassembled WGS sequence"/>
</dbReference>
<accession>A0A4P5P8R4</accession>
<comment type="caution">
    <text evidence="3">The sequence shown here is derived from an EMBL/GenBank/DDBJ whole genome shotgun (WGS) entry which is preliminary data.</text>
</comment>
<dbReference type="AlphaFoldDB" id="A0A4P5P8R4"/>
<dbReference type="InterPro" id="IPR001296">
    <property type="entry name" value="Glyco_trans_1"/>
</dbReference>
<dbReference type="OrthoDB" id="396512at2"/>
<keyword evidence="4" id="KW-1185">Reference proteome</keyword>
<dbReference type="InterPro" id="IPR001173">
    <property type="entry name" value="Glyco_trans_2-like"/>
</dbReference>
<evidence type="ECO:0000259" key="2">
    <source>
        <dbReference type="Pfam" id="PF00535"/>
    </source>
</evidence>
<dbReference type="Pfam" id="PF00535">
    <property type="entry name" value="Glycos_transf_2"/>
    <property type="match status" value="1"/>
</dbReference>
<reference evidence="4" key="1">
    <citation type="submission" date="2019-02" db="EMBL/GenBank/DDBJ databases">
        <title>Draft genome sequence of Enterococcus sp. Gos25-1.</title>
        <authorList>
            <person name="Tanaka N."/>
            <person name="Shiwa Y."/>
            <person name="Fujita N."/>
        </authorList>
    </citation>
    <scope>NUCLEOTIDE SEQUENCE [LARGE SCALE GENOMIC DNA]</scope>
    <source>
        <strain evidence="4">Gos25-1</strain>
    </source>
</reference>
<dbReference type="PANTHER" id="PTHR22916:SF3">
    <property type="entry name" value="UDP-GLCNAC:BETAGAL BETA-1,3-N-ACETYLGLUCOSAMINYLTRANSFERASE-LIKE PROTEIN 1"/>
    <property type="match status" value="1"/>
</dbReference>
<proteinExistence type="predicted"/>
<dbReference type="InterPro" id="IPR029044">
    <property type="entry name" value="Nucleotide-diphossugar_trans"/>
</dbReference>
<evidence type="ECO:0000313" key="4">
    <source>
        <dbReference type="Proteomes" id="UP000290567"/>
    </source>
</evidence>
<dbReference type="Gene3D" id="3.90.550.10">
    <property type="entry name" value="Spore Coat Polysaccharide Biosynthesis Protein SpsA, Chain A"/>
    <property type="match status" value="1"/>
</dbReference>
<feature type="domain" description="Glycosyl transferase family 1" evidence="1">
    <location>
        <begin position="814"/>
        <end position="971"/>
    </location>
</feature>
<dbReference type="SUPFAM" id="SSF53756">
    <property type="entry name" value="UDP-Glycosyltransferase/glycogen phosphorylase"/>
    <property type="match status" value="1"/>
</dbReference>
<dbReference type="GO" id="GO:0016758">
    <property type="term" value="F:hexosyltransferase activity"/>
    <property type="evidence" value="ECO:0007669"/>
    <property type="project" value="UniProtKB-ARBA"/>
</dbReference>
<evidence type="ECO:0000259" key="1">
    <source>
        <dbReference type="Pfam" id="PF00534"/>
    </source>
</evidence>
<protein>
    <submittedName>
        <fullName evidence="3">Glycosyl transferase</fullName>
    </submittedName>
</protein>
<dbReference type="EMBL" id="BJCC01000014">
    <property type="protein sequence ID" value="GCF93926.1"/>
    <property type="molecule type" value="Genomic_DNA"/>
</dbReference>
<dbReference type="SUPFAM" id="SSF53448">
    <property type="entry name" value="Nucleotide-diphospho-sugar transferases"/>
    <property type="match status" value="1"/>
</dbReference>
<dbReference type="RefSeq" id="WP_146622368.1">
    <property type="nucleotide sequence ID" value="NZ_BJCC01000014.1"/>
</dbReference>
<dbReference type="PANTHER" id="PTHR22916">
    <property type="entry name" value="GLYCOSYLTRANSFERASE"/>
    <property type="match status" value="1"/>
</dbReference>
<organism evidence="3 4">
    <name type="scientific">Enterococcus florum</name>
    <dbReference type="NCBI Taxonomy" id="2480627"/>
    <lineage>
        <taxon>Bacteria</taxon>
        <taxon>Bacillati</taxon>
        <taxon>Bacillota</taxon>
        <taxon>Bacilli</taxon>
        <taxon>Lactobacillales</taxon>
        <taxon>Enterococcaceae</taxon>
        <taxon>Enterococcus</taxon>
    </lineage>
</organism>
<gene>
    <name evidence="3" type="primary">rgpF</name>
    <name evidence="3" type="ORF">NRIC_18170</name>
</gene>
<evidence type="ECO:0000313" key="3">
    <source>
        <dbReference type="EMBL" id="GCF93926.1"/>
    </source>
</evidence>
<dbReference type="Pfam" id="PF00534">
    <property type="entry name" value="Glycos_transf_1"/>
    <property type="match status" value="1"/>
</dbReference>
<name>A0A4P5P8R4_9ENTE</name>
<feature type="domain" description="Glycosyltransferase 2-like" evidence="2">
    <location>
        <begin position="6"/>
        <end position="134"/>
    </location>
</feature>
<dbReference type="Pfam" id="PF05045">
    <property type="entry name" value="RgpF"/>
    <property type="match status" value="1"/>
</dbReference>
<sequence length="994" mass="115896">MMDLITVIVTCYNHELYIEECLYSIFKQTYSEIQLIVINDGSTDLSNERIKRTIQESPFKNTTYISQDNQGVCVSRNLGIENAQGKYLLFVDADNFLDDSHIEKLHKVAEEEHADIIYTDLYDPDKQEFFLHSRDYDFQSLIEHNYIDNCALLRTSVINDVRYDITLNRKFLEDYDFILTLIIDQQAKPYYARGLKLNYRVLSNSVSRKDNHTSREYFYEVYLYILKKHVLKIKDAVFHAVDSHLMSLENRLSDLTNHLNEVTSYVKDTEKQFCELLAEKDEFKAQNHQQSEIIRDLIQDKELLVNSTSYRLGNSIVKPFKYLLKILKNPRLVKKAIKRIYQYGSRQIKKMPNPKTYGLRILRNMQRKNNQNPKRLLIYVIYENQNHLQEYKLLFLESLAMISDEILIIVNGELSVHDTSTLEKYGKVIFRENEGYDTAAFRHGILTIGKENLKQYDELLLVNDTNVGPMSDLKKIFEKMSKKQVDFWGISYGEEQPDITTYNPYQYIPIHLQTYFLVVRKNLLSYSGFYDYWLNLTDTNSRMKAVGRHETVFTKYFSDLGFAHDAVVENNQDSAMYIHPLKMLQAGVPLVKYSAFSNYDDDRFLWQGLQRNSEIPALVEYIKANSLYPMSIIEKILEEMKAKSLRQDILIIDGVENQIPQCTRYRALNKAEQLRSFGYNVRVINSSAFRLSDAEFAHLVIIYRCGYSDQLAELCRLAKQFKKTVLYDIDDLVIDTKYTDLLEYTQKLSKSEKANYDANVMGYGRMLKLCDGVITSTTKLKEELGNYQDLVLLNRNIVSQELISISRKHMKDYTQKSEKIKIGYFSGSITHNENFELVKPDLIKLMAEYPQIELHLVGHLLLPKDLMTFKSQIVTHDYVEWHELPALISEVDINIAPLTKSIFNEAKSEIKWLEATLVKVPTIASNIGAFSEMILEQQTGVLAKDGEWLEKLKKLIDSKSKRQYIAENAYQFVLKNCTTDQKNDELVGYINGKN</sequence>
<keyword evidence="3" id="KW-0808">Transferase</keyword>
<dbReference type="Gene3D" id="3.40.50.2000">
    <property type="entry name" value="Glycogen Phosphorylase B"/>
    <property type="match status" value="1"/>
</dbReference>
<dbReference type="InterPro" id="IPR007739">
    <property type="entry name" value="RgpF"/>
</dbReference>